<keyword evidence="2" id="KW-1185">Reference proteome</keyword>
<protein>
    <submittedName>
        <fullName evidence="1">Uncharacterized protein</fullName>
    </submittedName>
</protein>
<evidence type="ECO:0000313" key="1">
    <source>
        <dbReference type="EMBL" id="MBB5287092.1"/>
    </source>
</evidence>
<comment type="caution">
    <text evidence="1">The sequence shown here is derived from an EMBL/GenBank/DDBJ whole genome shotgun (WGS) entry which is preliminary data.</text>
</comment>
<dbReference type="RefSeq" id="WP_184178857.1">
    <property type="nucleotide sequence ID" value="NZ_JACHGF010000014.1"/>
</dbReference>
<dbReference type="Proteomes" id="UP000557307">
    <property type="component" value="Unassembled WGS sequence"/>
</dbReference>
<evidence type="ECO:0000313" key="2">
    <source>
        <dbReference type="Proteomes" id="UP000557307"/>
    </source>
</evidence>
<dbReference type="AlphaFoldDB" id="A0A840TZN3"/>
<reference evidence="1 2" key="1">
    <citation type="submission" date="2020-08" db="EMBL/GenBank/DDBJ databases">
        <title>Genomic Encyclopedia of Type Strains, Phase IV (KMG-IV): sequencing the most valuable type-strain genomes for metagenomic binning, comparative biology and taxonomic classification.</title>
        <authorList>
            <person name="Goeker M."/>
        </authorList>
    </citation>
    <scope>NUCLEOTIDE SEQUENCE [LARGE SCALE GENOMIC DNA]</scope>
    <source>
        <strain evidence="1 2">DSM 105074</strain>
    </source>
</reference>
<dbReference type="EMBL" id="JACHGF010000014">
    <property type="protein sequence ID" value="MBB5287092.1"/>
    <property type="molecule type" value="Genomic_DNA"/>
</dbReference>
<sequence>MTIYHVEMTCCGWHELHGLLSSLTHPAPHLLSEEQQLLLQTAHRRVLSFVFERGLSCGQRRYALLSEPEVKAIKALCTLFEDTLLAYLGTSEPSEQIVRKYERLTMIVRALAQAEPLSGYLIRRRS</sequence>
<gene>
    <name evidence="1" type="ORF">HNQ92_005254</name>
</gene>
<organism evidence="1 2">
    <name type="scientific">Rhabdobacter roseus</name>
    <dbReference type="NCBI Taxonomy" id="1655419"/>
    <lineage>
        <taxon>Bacteria</taxon>
        <taxon>Pseudomonadati</taxon>
        <taxon>Bacteroidota</taxon>
        <taxon>Cytophagia</taxon>
        <taxon>Cytophagales</taxon>
        <taxon>Cytophagaceae</taxon>
        <taxon>Rhabdobacter</taxon>
    </lineage>
</organism>
<name>A0A840TZN3_9BACT</name>
<proteinExistence type="predicted"/>
<accession>A0A840TZN3</accession>